<evidence type="ECO:0000256" key="1">
    <source>
        <dbReference type="SAM" id="SignalP"/>
    </source>
</evidence>
<evidence type="ECO:0000313" key="3">
    <source>
        <dbReference type="EMBL" id="CAE0504402.1"/>
    </source>
</evidence>
<dbReference type="InterPro" id="IPR002719">
    <property type="entry name" value="RB_B"/>
</dbReference>
<accession>A0A7S3VS94</accession>
<feature type="chain" id="PRO_5031437878" description="Retinoblastoma-associated protein B-box domain-containing protein" evidence="1">
    <location>
        <begin position="22"/>
        <end position="328"/>
    </location>
</feature>
<name>A0A7S3VS94_DUNTE</name>
<dbReference type="Gene3D" id="1.10.472.10">
    <property type="entry name" value="Cyclin-like"/>
    <property type="match status" value="1"/>
</dbReference>
<sequence>MLRTPDFHMGLLTCSLELVSAAVFQHHVFLSTPAEIGFESSMLSVWDAAGWFLDCFSHEGKAGRPSMSAPGIAYLAAIKSCCEEELVLADGSHFYEIFFTGGGSLYAGGTATLVSSFVASLGRSAIQCTMVAAHKLAAHTMSGLPVPAADFIVACADLMDSVLMHRLDLLFGKHVGMLIICCIYGVAKVLGATLGFRSVALQVSDMYPNGNIMRQAKGQDNQQELLVTHARNFYNNVFLNACDHLVRKSAMSTSSGSVVAGGKGPAGSEGPPNAASGLLPTATIHFIRQSSLSAMKHTSTAQAVWMQEVEGQQPKWVPSPSAKFKLYR</sequence>
<dbReference type="SUPFAM" id="SSF47954">
    <property type="entry name" value="Cyclin-like"/>
    <property type="match status" value="1"/>
</dbReference>
<dbReference type="AlphaFoldDB" id="A0A7S3VS94"/>
<reference evidence="3" key="1">
    <citation type="submission" date="2021-01" db="EMBL/GenBank/DDBJ databases">
        <authorList>
            <person name="Corre E."/>
            <person name="Pelletier E."/>
            <person name="Niang G."/>
            <person name="Scheremetjew M."/>
            <person name="Finn R."/>
            <person name="Kale V."/>
            <person name="Holt S."/>
            <person name="Cochrane G."/>
            <person name="Meng A."/>
            <person name="Brown T."/>
            <person name="Cohen L."/>
        </authorList>
    </citation>
    <scope>NUCLEOTIDE SEQUENCE</scope>
    <source>
        <strain evidence="3">CCMP1320</strain>
    </source>
</reference>
<dbReference type="InterPro" id="IPR036915">
    <property type="entry name" value="Cyclin-like_sf"/>
</dbReference>
<proteinExistence type="predicted"/>
<dbReference type="EMBL" id="HBIP01032000">
    <property type="protein sequence ID" value="CAE0504402.1"/>
    <property type="molecule type" value="Transcribed_RNA"/>
</dbReference>
<dbReference type="Pfam" id="PF01857">
    <property type="entry name" value="RB_B"/>
    <property type="match status" value="1"/>
</dbReference>
<feature type="signal peptide" evidence="1">
    <location>
        <begin position="1"/>
        <end position="21"/>
    </location>
</feature>
<keyword evidence="1" id="KW-0732">Signal</keyword>
<feature type="domain" description="Retinoblastoma-associated protein B-box" evidence="2">
    <location>
        <begin position="158"/>
        <end position="201"/>
    </location>
</feature>
<gene>
    <name evidence="3" type="ORF">DTER00134_LOCUS19475</name>
</gene>
<evidence type="ECO:0000259" key="2">
    <source>
        <dbReference type="Pfam" id="PF01857"/>
    </source>
</evidence>
<protein>
    <recommendedName>
        <fullName evidence="2">Retinoblastoma-associated protein B-box domain-containing protein</fullName>
    </recommendedName>
</protein>
<organism evidence="3">
    <name type="scientific">Dunaliella tertiolecta</name>
    <name type="common">Green alga</name>
    <dbReference type="NCBI Taxonomy" id="3047"/>
    <lineage>
        <taxon>Eukaryota</taxon>
        <taxon>Viridiplantae</taxon>
        <taxon>Chlorophyta</taxon>
        <taxon>core chlorophytes</taxon>
        <taxon>Chlorophyceae</taxon>
        <taxon>CS clade</taxon>
        <taxon>Chlamydomonadales</taxon>
        <taxon>Dunaliellaceae</taxon>
        <taxon>Dunaliella</taxon>
    </lineage>
</organism>